<dbReference type="AlphaFoldDB" id="A0A871BE78"/>
<proteinExistence type="predicted"/>
<evidence type="ECO:0000313" key="2">
    <source>
        <dbReference type="Proteomes" id="UP000663064"/>
    </source>
</evidence>
<name>A0A871BE78_HALGI</name>
<protein>
    <submittedName>
        <fullName evidence="1">Small CPxCG-related zinc finger protein</fullName>
    </submittedName>
</protein>
<accession>A0A871BE78</accession>
<evidence type="ECO:0000313" key="1">
    <source>
        <dbReference type="EMBL" id="QOS11116.1"/>
    </source>
</evidence>
<gene>
    <name evidence="1" type="ORF">HfgLR_04860</name>
</gene>
<sequence length="50" mass="5107">MTAKRPVCKRCGSPVGPGGVVVRHAGTDPLQVSECGRCGAIIDIGGGTRW</sequence>
<dbReference type="Proteomes" id="UP000663064">
    <property type="component" value="Chromosome"/>
</dbReference>
<dbReference type="EMBL" id="CP063205">
    <property type="protein sequence ID" value="QOS11116.1"/>
    <property type="molecule type" value="Genomic_DNA"/>
</dbReference>
<organism evidence="1 2">
    <name type="scientific">Haloferax gibbonsii</name>
    <dbReference type="NCBI Taxonomy" id="35746"/>
    <lineage>
        <taxon>Archaea</taxon>
        <taxon>Methanobacteriati</taxon>
        <taxon>Methanobacteriota</taxon>
        <taxon>Stenosarchaea group</taxon>
        <taxon>Halobacteria</taxon>
        <taxon>Halobacteriales</taxon>
        <taxon>Haloferacaceae</taxon>
        <taxon>Haloferax</taxon>
    </lineage>
</organism>
<reference evidence="1" key="1">
    <citation type="journal article" date="2021" name="Front. Microbiol.">
        <title>Cellular and Genomic Properties of Haloferax gibbonsii LR2-5, the Host of Euryarchaeal Virus HFTV1.</title>
        <authorList>
            <person name="Tittes C."/>
            <person name="Schwarzer S."/>
            <person name="Pfeiffer F."/>
            <person name="Dyall-Smith M."/>
            <person name="Rodriguez-Franco M."/>
            <person name="Oksanen H.M."/>
            <person name="Quax T.E.F."/>
        </authorList>
    </citation>
    <scope>NUCLEOTIDE SEQUENCE</scope>
    <source>
        <strain evidence="1">LR2-5</strain>
    </source>
</reference>